<keyword evidence="2" id="KW-0732">Signal</keyword>
<feature type="region of interest" description="Disordered" evidence="1">
    <location>
        <begin position="41"/>
        <end position="127"/>
    </location>
</feature>
<evidence type="ECO:0000256" key="2">
    <source>
        <dbReference type="SAM" id="SignalP"/>
    </source>
</evidence>
<reference evidence="3 4" key="1">
    <citation type="submission" date="2018-09" db="EMBL/GenBank/DDBJ databases">
        <title>Genomic investigation of the strawberry pathogen Phytophthora fragariae indicates pathogenicity is determined by transcriptional variation in three key races.</title>
        <authorList>
            <person name="Adams T.M."/>
            <person name="Armitage A.D."/>
            <person name="Sobczyk M.K."/>
            <person name="Bates H.J."/>
            <person name="Dunwell J.M."/>
            <person name="Nellist C.F."/>
            <person name="Harrison R.J."/>
        </authorList>
    </citation>
    <scope>NUCLEOTIDE SEQUENCE [LARGE SCALE GENOMIC DNA]</scope>
    <source>
        <strain evidence="3 4">NOV-77</strain>
    </source>
</reference>
<sequence>MKLLHHLLASAVCVAVLVAISPAPATGLVVKETYAAPITDEGVSKLLRSPDESEDDSSETTLELEGNDDDDSTDYALVTEENSPNQTRHLKTSKTSKPAKTSKPSTPKPAATPKPTTTSKPPAPSKTIVTKRANLGLFVGYGVFFTFYPG</sequence>
<organism evidence="3 4">
    <name type="scientific">Phytophthora fragariae</name>
    <dbReference type="NCBI Taxonomy" id="53985"/>
    <lineage>
        <taxon>Eukaryota</taxon>
        <taxon>Sar</taxon>
        <taxon>Stramenopiles</taxon>
        <taxon>Oomycota</taxon>
        <taxon>Peronosporomycetes</taxon>
        <taxon>Peronosporales</taxon>
        <taxon>Peronosporaceae</taxon>
        <taxon>Phytophthora</taxon>
    </lineage>
</organism>
<feature type="chain" id="PRO_5026348206" description="RxLR effector protein" evidence="2">
    <location>
        <begin position="28"/>
        <end position="150"/>
    </location>
</feature>
<protein>
    <recommendedName>
        <fullName evidence="5">RxLR effector protein</fullName>
    </recommendedName>
</protein>
<feature type="signal peptide" evidence="2">
    <location>
        <begin position="1"/>
        <end position="27"/>
    </location>
</feature>
<proteinExistence type="predicted"/>
<dbReference type="AlphaFoldDB" id="A0A6G0SJD3"/>
<feature type="compositionally biased region" description="Low complexity" evidence="1">
    <location>
        <begin position="95"/>
        <end position="105"/>
    </location>
</feature>
<evidence type="ECO:0000313" key="4">
    <source>
        <dbReference type="Proteomes" id="UP000486351"/>
    </source>
</evidence>
<dbReference type="Proteomes" id="UP000486351">
    <property type="component" value="Unassembled WGS sequence"/>
</dbReference>
<evidence type="ECO:0008006" key="5">
    <source>
        <dbReference type="Google" id="ProtNLM"/>
    </source>
</evidence>
<dbReference type="EMBL" id="QXFY01000042">
    <property type="protein sequence ID" value="KAE9360777.1"/>
    <property type="molecule type" value="Genomic_DNA"/>
</dbReference>
<accession>A0A6G0SJD3</accession>
<evidence type="ECO:0000256" key="1">
    <source>
        <dbReference type="SAM" id="MobiDB-lite"/>
    </source>
</evidence>
<comment type="caution">
    <text evidence="3">The sequence shown here is derived from an EMBL/GenBank/DDBJ whole genome shotgun (WGS) entry which is preliminary data.</text>
</comment>
<evidence type="ECO:0000313" key="3">
    <source>
        <dbReference type="EMBL" id="KAE9360777.1"/>
    </source>
</evidence>
<gene>
    <name evidence="3" type="ORF">PF008_g1675</name>
</gene>
<name>A0A6G0SJD3_9STRA</name>